<accession>A0A852TYZ3</accession>
<sequence>MDDTMPLSCAQRGLWYLHHLEEPTTAYNVPLHVRLSGRLDRRALAFALSDVVGRHEPLRTVYPTVRGDPRQRVLEEERLPSLLSIDDRPETAGDRLSQAERHHFDLSTEPPIRGHLHRLGADEHMLLLVMHHIAVDGWSCPILLRDLGIAYTARLNGTPPAWPPLRTSYGEYARRQQELLADAEKPGRGLAAQLEHWRGTLAGLPEELELPFDRDRPVLPSHNSGTVSLHITPELHRRLLRTARRNRCTLFMGLQAGTAALFTRCGAGTDIPIGVPTVGRTETDLEDLVGLFVNPLVLRFDTSGDPSFKELLMRVRSTSLDAYANWDLPFEYLVARLNPRRSPAHHPLFQTMLAFNNDLGTGHQFPGLSVEAALADPGTAKFDLDVGFSEKRTGTGETAGVTGSLQYSRDLFDHGTAQWLAAGLVGLLDSASRNPERPISAIVED</sequence>
<gene>
    <name evidence="2" type="ORF">HDA32_003133</name>
</gene>
<reference evidence="2 3" key="1">
    <citation type="submission" date="2020-07" db="EMBL/GenBank/DDBJ databases">
        <title>Sequencing the genomes of 1000 actinobacteria strains.</title>
        <authorList>
            <person name="Klenk H.-P."/>
        </authorList>
    </citation>
    <scope>NUCLEOTIDE SEQUENCE [LARGE SCALE GENOMIC DNA]</scope>
    <source>
        <strain evidence="2 3">CXB654</strain>
    </source>
</reference>
<dbReference type="GO" id="GO:0008610">
    <property type="term" value="P:lipid biosynthetic process"/>
    <property type="evidence" value="ECO:0007669"/>
    <property type="project" value="UniProtKB-ARBA"/>
</dbReference>
<dbReference type="EMBL" id="JACCCC010000001">
    <property type="protein sequence ID" value="NYE48013.1"/>
    <property type="molecule type" value="Genomic_DNA"/>
</dbReference>
<dbReference type="PANTHER" id="PTHR45398:SF1">
    <property type="entry name" value="ENZYME, PUTATIVE (JCVI)-RELATED"/>
    <property type="match status" value="1"/>
</dbReference>
<dbReference type="InterPro" id="IPR001242">
    <property type="entry name" value="Condensation_dom"/>
</dbReference>
<dbReference type="Pfam" id="PF00668">
    <property type="entry name" value="Condensation"/>
    <property type="match status" value="1"/>
</dbReference>
<dbReference type="RefSeq" id="WP_179643875.1">
    <property type="nucleotide sequence ID" value="NZ_BAAAYY010000016.1"/>
</dbReference>
<dbReference type="Proteomes" id="UP000589036">
    <property type="component" value="Unassembled WGS sequence"/>
</dbReference>
<dbReference type="PANTHER" id="PTHR45398">
    <property type="match status" value="1"/>
</dbReference>
<proteinExistence type="predicted"/>
<keyword evidence="3" id="KW-1185">Reference proteome</keyword>
<evidence type="ECO:0000313" key="2">
    <source>
        <dbReference type="EMBL" id="NYE48013.1"/>
    </source>
</evidence>
<organism evidence="2 3">
    <name type="scientific">Spinactinospora alkalitolerans</name>
    <dbReference type="NCBI Taxonomy" id="687207"/>
    <lineage>
        <taxon>Bacteria</taxon>
        <taxon>Bacillati</taxon>
        <taxon>Actinomycetota</taxon>
        <taxon>Actinomycetes</taxon>
        <taxon>Streptosporangiales</taxon>
        <taxon>Nocardiopsidaceae</taxon>
        <taxon>Spinactinospora</taxon>
    </lineage>
</organism>
<name>A0A852TYZ3_9ACTN</name>
<dbReference type="Gene3D" id="3.30.559.10">
    <property type="entry name" value="Chloramphenicol acetyltransferase-like domain"/>
    <property type="match status" value="1"/>
</dbReference>
<dbReference type="GO" id="GO:0003824">
    <property type="term" value="F:catalytic activity"/>
    <property type="evidence" value="ECO:0007669"/>
    <property type="project" value="InterPro"/>
</dbReference>
<protein>
    <recommendedName>
        <fullName evidence="1">Condensation domain-containing protein</fullName>
    </recommendedName>
</protein>
<feature type="domain" description="Condensation" evidence="1">
    <location>
        <begin position="2"/>
        <end position="441"/>
    </location>
</feature>
<comment type="caution">
    <text evidence="2">The sequence shown here is derived from an EMBL/GenBank/DDBJ whole genome shotgun (WGS) entry which is preliminary data.</text>
</comment>
<dbReference type="InterPro" id="IPR023213">
    <property type="entry name" value="CAT-like_dom_sf"/>
</dbReference>
<dbReference type="AlphaFoldDB" id="A0A852TYZ3"/>
<dbReference type="Gene3D" id="3.30.559.30">
    <property type="entry name" value="Nonribosomal peptide synthetase, condensation domain"/>
    <property type="match status" value="1"/>
</dbReference>
<dbReference type="CDD" id="cd19540">
    <property type="entry name" value="LCL_NRPS-like"/>
    <property type="match status" value="1"/>
</dbReference>
<evidence type="ECO:0000313" key="3">
    <source>
        <dbReference type="Proteomes" id="UP000589036"/>
    </source>
</evidence>
<dbReference type="SUPFAM" id="SSF52777">
    <property type="entry name" value="CoA-dependent acyltransferases"/>
    <property type="match status" value="2"/>
</dbReference>
<evidence type="ECO:0000259" key="1">
    <source>
        <dbReference type="Pfam" id="PF00668"/>
    </source>
</evidence>